<proteinExistence type="predicted"/>
<dbReference type="Proteomes" id="UP000255284">
    <property type="component" value="Unassembled WGS sequence"/>
</dbReference>
<dbReference type="EMBL" id="UGGQ01000006">
    <property type="protein sequence ID" value="STO16971.1"/>
    <property type="molecule type" value="Genomic_DNA"/>
</dbReference>
<feature type="region of interest" description="Disordered" evidence="1">
    <location>
        <begin position="60"/>
        <end position="82"/>
    </location>
</feature>
<sequence length="82" mass="9673">MSTRWIDSSDYTHLAMCPCGWRQLCLTPERAENALIKHEAGWHPQRHTARNAIHNYHYRARQKETRHPGDKLNATRRNPPES</sequence>
<evidence type="ECO:0000256" key="1">
    <source>
        <dbReference type="SAM" id="MobiDB-lite"/>
    </source>
</evidence>
<feature type="compositionally biased region" description="Basic and acidic residues" evidence="1">
    <location>
        <begin position="61"/>
        <end position="70"/>
    </location>
</feature>
<protein>
    <submittedName>
        <fullName evidence="2">Uncharacterized protein</fullName>
    </submittedName>
</protein>
<reference evidence="2 3" key="1">
    <citation type="submission" date="2018-06" db="EMBL/GenBank/DDBJ databases">
        <authorList>
            <consortium name="Pathogen Informatics"/>
            <person name="Doyle S."/>
        </authorList>
    </citation>
    <scope>NUCLEOTIDE SEQUENCE [LARGE SCALE GENOMIC DNA]</scope>
    <source>
        <strain evidence="2 3">NCTC11819</strain>
    </source>
</reference>
<evidence type="ECO:0000313" key="3">
    <source>
        <dbReference type="Proteomes" id="UP000255284"/>
    </source>
</evidence>
<accession>A0A8G2M5Y3</accession>
<evidence type="ECO:0000313" key="2">
    <source>
        <dbReference type="EMBL" id="STO16971.1"/>
    </source>
</evidence>
<dbReference type="RefSeq" id="WP_147286476.1">
    <property type="nucleotide sequence ID" value="NZ_UGGQ01000006.1"/>
</dbReference>
<organism evidence="2 3">
    <name type="scientific">Mobiluncus mulieris</name>
    <dbReference type="NCBI Taxonomy" id="2052"/>
    <lineage>
        <taxon>Bacteria</taxon>
        <taxon>Bacillati</taxon>
        <taxon>Actinomycetota</taxon>
        <taxon>Actinomycetes</taxon>
        <taxon>Actinomycetales</taxon>
        <taxon>Actinomycetaceae</taxon>
        <taxon>Mobiluncus</taxon>
    </lineage>
</organism>
<comment type="caution">
    <text evidence="2">The sequence shown here is derived from an EMBL/GenBank/DDBJ whole genome shotgun (WGS) entry which is preliminary data.</text>
</comment>
<gene>
    <name evidence="2" type="ORF">NCTC11819_01554</name>
</gene>
<dbReference type="AlphaFoldDB" id="A0A8G2M5Y3"/>
<name>A0A8G2M5Y3_9ACTO</name>